<proteinExistence type="predicted"/>
<name>A0ACA8Z8H9_9BACL</name>
<sequence>MRECPGELPREKGECALSGMSSLSLKFCKKNLEKSGDVLRALQEKYPDLKNRSLGLPRRLRAVYRRALCPAKQRHCSRTERPRSVPEIRAGHAAILPPGAHPGNSCGHGSQQWDYRPLVW</sequence>
<accession>A0ACA8Z8H9</accession>
<evidence type="ECO:0000313" key="2">
    <source>
        <dbReference type="Proteomes" id="UP000501793"/>
    </source>
</evidence>
<protein>
    <submittedName>
        <fullName evidence="1">Uncharacterized protein</fullName>
    </submittedName>
</protein>
<dbReference type="Proteomes" id="UP000501793">
    <property type="component" value="Chromosome"/>
</dbReference>
<gene>
    <name evidence="1" type="ORF">FAVT5_1617</name>
</gene>
<dbReference type="EMBL" id="LR792684">
    <property type="protein sequence ID" value="CAB3391928.1"/>
    <property type="molecule type" value="Genomic_DNA"/>
</dbReference>
<organism evidence="1 2">
    <name type="scientific">Kyrpidia spormannii</name>
    <dbReference type="NCBI Taxonomy" id="2055160"/>
    <lineage>
        <taxon>Bacteria</taxon>
        <taxon>Bacillati</taxon>
        <taxon>Bacillota</taxon>
        <taxon>Bacilli</taxon>
        <taxon>Bacillales</taxon>
        <taxon>Alicyclobacillaceae</taxon>
        <taxon>Kyrpidia</taxon>
    </lineage>
</organism>
<evidence type="ECO:0000313" key="1">
    <source>
        <dbReference type="EMBL" id="CAB3391928.1"/>
    </source>
</evidence>
<reference evidence="1" key="1">
    <citation type="submission" date="2020-04" db="EMBL/GenBank/DDBJ databases">
        <authorList>
            <person name="Hogendoorn C."/>
        </authorList>
    </citation>
    <scope>NUCLEOTIDE SEQUENCE</scope>
    <source>
        <strain evidence="1">FAVT5</strain>
    </source>
</reference>
<keyword evidence="2" id="KW-1185">Reference proteome</keyword>